<accession>A0A6S6S117</accession>
<proteinExistence type="predicted"/>
<evidence type="ECO:0008006" key="2">
    <source>
        <dbReference type="Google" id="ProtNLM"/>
    </source>
</evidence>
<evidence type="ECO:0000313" key="1">
    <source>
        <dbReference type="EMBL" id="CAA6803160.1"/>
    </source>
</evidence>
<dbReference type="AlphaFoldDB" id="A0A6S6S117"/>
<gene>
    <name evidence="1" type="ORF">HELGO_WM29536</name>
</gene>
<organism evidence="1">
    <name type="scientific">uncultured Thiotrichaceae bacterium</name>
    <dbReference type="NCBI Taxonomy" id="298394"/>
    <lineage>
        <taxon>Bacteria</taxon>
        <taxon>Pseudomonadati</taxon>
        <taxon>Pseudomonadota</taxon>
        <taxon>Gammaproteobacteria</taxon>
        <taxon>Thiotrichales</taxon>
        <taxon>Thiotrichaceae</taxon>
        <taxon>environmental samples</taxon>
    </lineage>
</organism>
<dbReference type="EMBL" id="CACVAT010000051">
    <property type="protein sequence ID" value="CAA6803160.1"/>
    <property type="molecule type" value="Genomic_DNA"/>
</dbReference>
<reference evidence="1" key="1">
    <citation type="submission" date="2020-01" db="EMBL/GenBank/DDBJ databases">
        <authorList>
            <person name="Meier V. D."/>
            <person name="Meier V D."/>
        </authorList>
    </citation>
    <scope>NUCLEOTIDE SEQUENCE</scope>
    <source>
        <strain evidence="1">HLG_WM_MAG_09</strain>
    </source>
</reference>
<sequence length="184" mass="21137">MKVAILHEGTEDNALITKLITTLELDLGRVEFYRMGSKSNFFTEDHKDYRELIQLIRADQIVRVLFVVDADFQKNDQVYGGYANTLSALKKLVVDFDIVDISQFYICCDPSTQEGNVESLLLATLDKEKKTCIDDFLACSDFNAKNNSKAILNGIYNIAYPEPPYNFKHEYFNELKEKLRILLS</sequence>
<name>A0A6S6S117_9GAMM</name>
<protein>
    <recommendedName>
        <fullName evidence="2">DUF4276 family protein</fullName>
    </recommendedName>
</protein>